<gene>
    <name evidence="1" type="ORF">SAMN05216481_105141</name>
</gene>
<organism evidence="1 2">
    <name type="scientific">Streptomyces radiopugnans</name>
    <dbReference type="NCBI Taxonomy" id="403935"/>
    <lineage>
        <taxon>Bacteria</taxon>
        <taxon>Bacillati</taxon>
        <taxon>Actinomycetota</taxon>
        <taxon>Actinomycetes</taxon>
        <taxon>Kitasatosporales</taxon>
        <taxon>Streptomycetaceae</taxon>
        <taxon>Streptomyces</taxon>
    </lineage>
</organism>
<dbReference type="EMBL" id="FOET01000005">
    <property type="protein sequence ID" value="SEQ25425.1"/>
    <property type="molecule type" value="Genomic_DNA"/>
</dbReference>
<accession>A0A1H9EII2</accession>
<reference evidence="1 2" key="1">
    <citation type="submission" date="2016-10" db="EMBL/GenBank/DDBJ databases">
        <authorList>
            <person name="de Groot N.N."/>
        </authorList>
    </citation>
    <scope>NUCLEOTIDE SEQUENCE [LARGE SCALE GENOMIC DNA]</scope>
    <source>
        <strain evidence="1 2">CGMCC 4.3519</strain>
    </source>
</reference>
<proteinExistence type="predicted"/>
<dbReference type="AlphaFoldDB" id="A0A1H9EII2"/>
<evidence type="ECO:0000313" key="1">
    <source>
        <dbReference type="EMBL" id="SEQ25425.1"/>
    </source>
</evidence>
<evidence type="ECO:0000313" key="2">
    <source>
        <dbReference type="Proteomes" id="UP000199055"/>
    </source>
</evidence>
<name>A0A1H9EII2_9ACTN</name>
<dbReference type="Proteomes" id="UP000199055">
    <property type="component" value="Unassembled WGS sequence"/>
</dbReference>
<protein>
    <submittedName>
        <fullName evidence="1">Uncharacterized protein</fullName>
    </submittedName>
</protein>
<sequence>MLLTEQGIVQTLVVVGKGSFVVERKPGETGPGDDEE</sequence>
<keyword evidence="2" id="KW-1185">Reference proteome</keyword>
<dbReference type="STRING" id="403935.SAMN05216481_105141"/>